<dbReference type="Gene3D" id="3.40.50.300">
    <property type="entry name" value="P-loop containing nucleotide triphosphate hydrolases"/>
    <property type="match status" value="1"/>
</dbReference>
<dbReference type="Proteomes" id="UP000646749">
    <property type="component" value="Unassembled WGS sequence"/>
</dbReference>
<evidence type="ECO:0008006" key="3">
    <source>
        <dbReference type="Google" id="ProtNLM"/>
    </source>
</evidence>
<gene>
    <name evidence="1" type="ORF">Pen02_28650</name>
</gene>
<protein>
    <recommendedName>
        <fullName evidence="3">Adenylyl-sulfate kinase</fullName>
    </recommendedName>
</protein>
<comment type="caution">
    <text evidence="1">The sequence shown here is derived from an EMBL/GenBank/DDBJ whole genome shotgun (WGS) entry which is preliminary data.</text>
</comment>
<organism evidence="1 2">
    <name type="scientific">Plantactinospora endophytica</name>
    <dbReference type="NCBI Taxonomy" id="673535"/>
    <lineage>
        <taxon>Bacteria</taxon>
        <taxon>Bacillati</taxon>
        <taxon>Actinomycetota</taxon>
        <taxon>Actinomycetes</taxon>
        <taxon>Micromonosporales</taxon>
        <taxon>Micromonosporaceae</taxon>
        <taxon>Plantactinospora</taxon>
    </lineage>
</organism>
<dbReference type="RefSeq" id="WP_203866460.1">
    <property type="nucleotide sequence ID" value="NZ_BONW01000013.1"/>
</dbReference>
<proteinExistence type="predicted"/>
<sequence length="178" mass="19303">MHQAMFLTGVAGVGKSRVAEAVGKLLTTAGHVVAVVDTDMLAQFGPPPDGGRLSGRFYDELKCRNLAAVWANYTAVGARYLVVAAVIDSLTQREQYAASLAGCEVRVVRLIADRETVVSRLRQRDSGSKLERHLRALDERGIVPNTTGVEDFTVRNDRPTADVAAEILVRAGWVNRVT</sequence>
<dbReference type="SUPFAM" id="SSF52540">
    <property type="entry name" value="P-loop containing nucleoside triphosphate hydrolases"/>
    <property type="match status" value="1"/>
</dbReference>
<evidence type="ECO:0000313" key="1">
    <source>
        <dbReference type="EMBL" id="GIG87929.1"/>
    </source>
</evidence>
<accession>A0ABQ4DZM9</accession>
<keyword evidence="2" id="KW-1185">Reference proteome</keyword>
<dbReference type="Pfam" id="PF13671">
    <property type="entry name" value="AAA_33"/>
    <property type="match status" value="1"/>
</dbReference>
<reference evidence="1 2" key="1">
    <citation type="submission" date="2021-01" db="EMBL/GenBank/DDBJ databases">
        <title>Whole genome shotgun sequence of Plantactinospora endophytica NBRC 110450.</title>
        <authorList>
            <person name="Komaki H."/>
            <person name="Tamura T."/>
        </authorList>
    </citation>
    <scope>NUCLEOTIDE SEQUENCE [LARGE SCALE GENOMIC DNA]</scope>
    <source>
        <strain evidence="1 2">NBRC 110450</strain>
    </source>
</reference>
<dbReference type="InterPro" id="IPR027417">
    <property type="entry name" value="P-loop_NTPase"/>
</dbReference>
<evidence type="ECO:0000313" key="2">
    <source>
        <dbReference type="Proteomes" id="UP000646749"/>
    </source>
</evidence>
<dbReference type="EMBL" id="BONW01000013">
    <property type="protein sequence ID" value="GIG87929.1"/>
    <property type="molecule type" value="Genomic_DNA"/>
</dbReference>
<name>A0ABQ4DZM9_9ACTN</name>